<dbReference type="EMBL" id="JAKUDN010000002">
    <property type="protein sequence ID" value="MCP8352058.1"/>
    <property type="molecule type" value="Genomic_DNA"/>
</dbReference>
<gene>
    <name evidence="3" type="ORF">MKS91_01995</name>
</gene>
<reference evidence="3 4" key="1">
    <citation type="journal article" date="2022" name="Nat. Microbiol.">
        <title>The microbiome of a bacterivorous marine choanoflagellate contains a resource-demanding obligate bacterial associate.</title>
        <authorList>
            <person name="Needham D.M."/>
            <person name="Poirier C."/>
            <person name="Bachy C."/>
            <person name="George E.E."/>
            <person name="Wilken S."/>
            <person name="Yung C.C.M."/>
            <person name="Limardo A.J."/>
            <person name="Morando M."/>
            <person name="Sudek L."/>
            <person name="Malmstrom R.R."/>
            <person name="Keeling P.J."/>
            <person name="Santoro A.E."/>
            <person name="Worden A.Z."/>
        </authorList>
    </citation>
    <scope>NUCLEOTIDE SEQUENCE [LARGE SCALE GENOMIC DNA]</scope>
    <source>
        <strain evidence="3 4">Comchoano-2</strain>
    </source>
</reference>
<keyword evidence="2" id="KW-0812">Transmembrane</keyword>
<name>A0ABT1L5B7_9GAMM</name>
<protein>
    <submittedName>
        <fullName evidence="3">Uncharacterized protein</fullName>
    </submittedName>
</protein>
<keyword evidence="2" id="KW-1133">Transmembrane helix</keyword>
<dbReference type="Proteomes" id="UP001320768">
    <property type="component" value="Unassembled WGS sequence"/>
</dbReference>
<evidence type="ECO:0000313" key="4">
    <source>
        <dbReference type="Proteomes" id="UP001320768"/>
    </source>
</evidence>
<evidence type="ECO:0000256" key="1">
    <source>
        <dbReference type="SAM" id="Coils"/>
    </source>
</evidence>
<keyword evidence="2" id="KW-0472">Membrane</keyword>
<feature type="transmembrane region" description="Helical" evidence="2">
    <location>
        <begin position="486"/>
        <end position="504"/>
    </location>
</feature>
<feature type="transmembrane region" description="Helical" evidence="2">
    <location>
        <begin position="460"/>
        <end position="480"/>
    </location>
</feature>
<evidence type="ECO:0000313" key="3">
    <source>
        <dbReference type="EMBL" id="MCP8352058.1"/>
    </source>
</evidence>
<keyword evidence="4" id="KW-1185">Reference proteome</keyword>
<accession>A0ABT1L5B7</accession>
<feature type="transmembrane region" description="Helical" evidence="2">
    <location>
        <begin position="636"/>
        <end position="654"/>
    </location>
</feature>
<feature type="transmembrane region" description="Helical" evidence="2">
    <location>
        <begin position="92"/>
        <end position="111"/>
    </location>
</feature>
<dbReference type="RefSeq" id="WP_258569168.1">
    <property type="nucleotide sequence ID" value="NZ_JAKUDN010000002.1"/>
</dbReference>
<feature type="transmembrane region" description="Helical" evidence="2">
    <location>
        <begin position="428"/>
        <end position="448"/>
    </location>
</feature>
<feature type="transmembrane region" description="Helical" evidence="2">
    <location>
        <begin position="398"/>
        <end position="416"/>
    </location>
</feature>
<evidence type="ECO:0000256" key="2">
    <source>
        <dbReference type="SAM" id="Phobius"/>
    </source>
</evidence>
<comment type="caution">
    <text evidence="3">The sequence shown here is derived from an EMBL/GenBank/DDBJ whole genome shotgun (WGS) entry which is preliminary data.</text>
</comment>
<sequence length="708" mass="79022">MADENLSKSGSWDKTVFVLTLEESSKKDTPLRDILYQLKHFFTVSLVEIGSNIVKKTSIRQLYNRVITDIQHTYNAAKAGGMNKGLENAFRISLFKFFTFSLIIIIIDAALRAVKNYIYTGSEFDNKMTLTEPNYTQKLLDQPKETLTAYNWHIDNSRAKIAKNFYILTQKMALIGVDLYIYATLLPPALFFFIIGTVLSTGLVTKFLSTKEAYANGVQKTVRNYLPNLNENNIKNEKLLEIVATLEKQLIFSEAEAAQMRQAITSQVEKVNNTMLKNNLDRIRRQMYVLEKLCNILLTVFNKIVQLVFRSYILFSCATKIMSGTLISSNNIADMVWLATTDKAAMDSLSDFLDYIRQLKPFEDMKTNTNRAIASLNDEHLRNGYNNLDIQSRIHSTFNARIALFGIIFLGSYGLYTIKPLVATALNFLQPLHLLTLLALAACARSYYKSITLQKTATGYTLHHIIAGSLVLAIVPAIIHLSTLTALNHLSLIGGIAACSYALFETAFNSIAKFYLLFSIIVSQQIATILDGILYPIESIASAYRLAIADKNLLLKRPFQSLLYRIGLYTLPMIAILFSAASLSTTLITFSVFLAIFTKGSHHNTPLNDAILATSVCMVGALIPQYAIVFDALVKAIIPTASVTTGSLSALLLFDQYLYYPATKAANTCYTSSLKLAQGFANHTTNMADTNIKSIKSLMPNTFTWPML</sequence>
<feature type="coiled-coil region" evidence="1">
    <location>
        <begin position="229"/>
        <end position="263"/>
    </location>
</feature>
<proteinExistence type="predicted"/>
<organism evidence="3 4">
    <name type="scientific">Candidatus Synchoanobacter obligatus</name>
    <dbReference type="NCBI Taxonomy" id="2919597"/>
    <lineage>
        <taxon>Bacteria</taxon>
        <taxon>Pseudomonadati</taxon>
        <taxon>Pseudomonadota</taxon>
        <taxon>Gammaproteobacteria</taxon>
        <taxon>Candidatus Comchoanobacterales</taxon>
        <taxon>Candidatus Comchoanobacteraceae</taxon>
        <taxon>Candidatus Synchoanobacter</taxon>
    </lineage>
</organism>
<keyword evidence="1" id="KW-0175">Coiled coil</keyword>
<feature type="transmembrane region" description="Helical" evidence="2">
    <location>
        <begin position="189"/>
        <end position="208"/>
    </location>
</feature>
<feature type="transmembrane region" description="Helical" evidence="2">
    <location>
        <begin position="610"/>
        <end position="630"/>
    </location>
</feature>
<feature type="transmembrane region" description="Helical" evidence="2">
    <location>
        <begin position="566"/>
        <end position="598"/>
    </location>
</feature>
<feature type="transmembrane region" description="Helical" evidence="2">
    <location>
        <begin position="516"/>
        <end position="537"/>
    </location>
</feature>